<organism evidence="10 11">
    <name type="scientific">Blastopirellula marina</name>
    <dbReference type="NCBI Taxonomy" id="124"/>
    <lineage>
        <taxon>Bacteria</taxon>
        <taxon>Pseudomonadati</taxon>
        <taxon>Planctomycetota</taxon>
        <taxon>Planctomycetia</taxon>
        <taxon>Pirellulales</taxon>
        <taxon>Pirellulaceae</taxon>
        <taxon>Blastopirellula</taxon>
    </lineage>
</organism>
<dbReference type="OrthoDB" id="9155749at2"/>
<feature type="transmembrane region" description="Helical" evidence="8">
    <location>
        <begin position="536"/>
        <end position="557"/>
    </location>
</feature>
<dbReference type="Pfam" id="PF06826">
    <property type="entry name" value="Asp-Al_Ex"/>
    <property type="match status" value="2"/>
</dbReference>
<dbReference type="GO" id="GO:0008324">
    <property type="term" value="F:monoatomic cation transmembrane transporter activity"/>
    <property type="evidence" value="ECO:0007669"/>
    <property type="project" value="InterPro"/>
</dbReference>
<reference evidence="10 11" key="1">
    <citation type="submission" date="2018-02" db="EMBL/GenBank/DDBJ databases">
        <title>Comparative genomes isolates from brazilian mangrove.</title>
        <authorList>
            <person name="Araujo J.E."/>
            <person name="Taketani R.G."/>
            <person name="Silva M.C.P."/>
            <person name="Loureco M.V."/>
            <person name="Andreote F.D."/>
        </authorList>
    </citation>
    <scope>NUCLEOTIDE SEQUENCE [LARGE SCALE GENOMIC DNA]</scope>
    <source>
        <strain evidence="10 11">Nap-Phe MGV</strain>
    </source>
</reference>
<feature type="transmembrane region" description="Helical" evidence="8">
    <location>
        <begin position="12"/>
        <end position="30"/>
    </location>
</feature>
<feature type="transmembrane region" description="Helical" evidence="8">
    <location>
        <begin position="379"/>
        <end position="399"/>
    </location>
</feature>
<evidence type="ECO:0000256" key="4">
    <source>
        <dbReference type="ARBA" id="ARBA00022475"/>
    </source>
</evidence>
<dbReference type="GO" id="GO:0005886">
    <property type="term" value="C:plasma membrane"/>
    <property type="evidence" value="ECO:0007669"/>
    <property type="project" value="UniProtKB-SubCell"/>
</dbReference>
<evidence type="ECO:0000256" key="2">
    <source>
        <dbReference type="ARBA" id="ARBA00009854"/>
    </source>
</evidence>
<dbReference type="InterPro" id="IPR050144">
    <property type="entry name" value="AAE_transporter"/>
</dbReference>
<feature type="transmembrane region" description="Helical" evidence="8">
    <location>
        <begin position="445"/>
        <end position="468"/>
    </location>
</feature>
<dbReference type="Pfam" id="PF02080">
    <property type="entry name" value="TrkA_C"/>
    <property type="match status" value="2"/>
</dbReference>
<gene>
    <name evidence="10" type="ORF">C5Y93_27525</name>
</gene>
<evidence type="ECO:0000259" key="9">
    <source>
        <dbReference type="PROSITE" id="PS51202"/>
    </source>
</evidence>
<comment type="caution">
    <text evidence="10">The sequence shown here is derived from an EMBL/GenBank/DDBJ whole genome shotgun (WGS) entry which is preliminary data.</text>
</comment>
<feature type="transmembrane region" description="Helical" evidence="8">
    <location>
        <begin position="500"/>
        <end position="524"/>
    </location>
</feature>
<evidence type="ECO:0000256" key="8">
    <source>
        <dbReference type="SAM" id="Phobius"/>
    </source>
</evidence>
<evidence type="ECO:0000256" key="1">
    <source>
        <dbReference type="ARBA" id="ARBA00004651"/>
    </source>
</evidence>
<dbReference type="InterPro" id="IPR006512">
    <property type="entry name" value="YidE_YbjL"/>
</dbReference>
<dbReference type="PANTHER" id="PTHR30445">
    <property type="entry name" value="K(+)_H(+) ANTIPORTER SUBUNIT KHTT"/>
    <property type="match status" value="1"/>
</dbReference>
<keyword evidence="5 8" id="KW-0812">Transmembrane</keyword>
<dbReference type="PROSITE" id="PS51202">
    <property type="entry name" value="RCK_C"/>
    <property type="match status" value="2"/>
</dbReference>
<dbReference type="PANTHER" id="PTHR30445:SF3">
    <property type="entry name" value="TRANSPORT PROTEIN YIDE-RELATED"/>
    <property type="match status" value="1"/>
</dbReference>
<dbReference type="SUPFAM" id="SSF116726">
    <property type="entry name" value="TrkA C-terminal domain-like"/>
    <property type="match status" value="2"/>
</dbReference>
<keyword evidence="6 8" id="KW-1133">Transmembrane helix</keyword>
<dbReference type="GO" id="GO:0006813">
    <property type="term" value="P:potassium ion transport"/>
    <property type="evidence" value="ECO:0007669"/>
    <property type="project" value="InterPro"/>
</dbReference>
<evidence type="ECO:0000256" key="7">
    <source>
        <dbReference type="ARBA" id="ARBA00023136"/>
    </source>
</evidence>
<dbReference type="RefSeq" id="WP_105338684.1">
    <property type="nucleotide sequence ID" value="NZ_PUHZ01000025.1"/>
</dbReference>
<dbReference type="EMBL" id="PUHZ01000025">
    <property type="protein sequence ID" value="PQO42102.1"/>
    <property type="molecule type" value="Genomic_DNA"/>
</dbReference>
<keyword evidence="7 8" id="KW-0472">Membrane</keyword>
<feature type="transmembrane region" description="Helical" evidence="8">
    <location>
        <begin position="98"/>
        <end position="120"/>
    </location>
</feature>
<dbReference type="NCBIfam" id="NF003007">
    <property type="entry name" value="PRK03818.1"/>
    <property type="match status" value="1"/>
</dbReference>
<dbReference type="NCBIfam" id="TIGR01625">
    <property type="entry name" value="YidE_YbjL_dupl"/>
    <property type="match status" value="2"/>
</dbReference>
<accession>A0A2S8GCB1</accession>
<sequence>MNWLLQLAETNPTAQAFAVISFVCMAGMALGSFRIKGIGLGTSGVLFAGLVLGNFSKPIDHETLEFLKELGLVLFVFCIGLQLGPGFFASLRKMGLQLNLLAASIVALGAFTVVGLGWIMGLDDAAVLGLFSGATTNTPSLGASQQTLSGMDNIPEEQMVLPAMAYAVAYPFAVVGIIGTLLALKGIFGIDPEEEARQFEAANANKVEPLMRRTMIVDNPNLEGVKISSVPGRIENPVAISRIRRAQQSDVLIATGSTTLSQGDTIVAVGTEQHLDQYQRVVGHEVNEDLTVVPSGVADRKVVVTHSKVLGKSLEQLALDQKYGVVVTRVVRGEVEVPPKGDLRLKFGDVVRLVGRPEDVERANHILGNSVSALNVTHFVPFFAGIAAGIALGTMPINIPGLPEPLRLGLAGGPLLVAILVGRFSQIGPLVWYMPRNANMAIREFGIALFFASVGLMAGPKFFGVVFSPIGLQWLFAGALVTLLPLIVVGLFARCVLRMNFVAISGLFAGSMTDPPALTFATNICQAESPAVTYAAVYPLTMVLRIMTVQIMAVLFFG</sequence>
<evidence type="ECO:0000313" key="10">
    <source>
        <dbReference type="EMBL" id="PQO42102.1"/>
    </source>
</evidence>
<dbReference type="InterPro" id="IPR006037">
    <property type="entry name" value="RCK_C"/>
</dbReference>
<feature type="domain" description="RCK C-terminal" evidence="9">
    <location>
        <begin position="285"/>
        <end position="369"/>
    </location>
</feature>
<name>A0A2S8GCB1_9BACT</name>
<keyword evidence="4" id="KW-1003">Cell membrane</keyword>
<evidence type="ECO:0000313" key="11">
    <source>
        <dbReference type="Proteomes" id="UP000237819"/>
    </source>
</evidence>
<keyword evidence="3" id="KW-0813">Transport</keyword>
<feature type="transmembrane region" description="Helical" evidence="8">
    <location>
        <begin position="37"/>
        <end position="55"/>
    </location>
</feature>
<comment type="subcellular location">
    <subcellularLocation>
        <location evidence="1">Cell membrane</location>
        <topology evidence="1">Multi-pass membrane protein</topology>
    </subcellularLocation>
</comment>
<evidence type="ECO:0000256" key="6">
    <source>
        <dbReference type="ARBA" id="ARBA00022989"/>
    </source>
</evidence>
<dbReference type="Proteomes" id="UP000237819">
    <property type="component" value="Unassembled WGS sequence"/>
</dbReference>
<proteinExistence type="inferred from homology"/>
<feature type="transmembrane region" description="Helical" evidence="8">
    <location>
        <begin position="163"/>
        <end position="184"/>
    </location>
</feature>
<feature type="domain" description="RCK C-terminal" evidence="9">
    <location>
        <begin position="197"/>
        <end position="284"/>
    </location>
</feature>
<evidence type="ECO:0000256" key="3">
    <source>
        <dbReference type="ARBA" id="ARBA00022448"/>
    </source>
</evidence>
<protein>
    <submittedName>
        <fullName evidence="10">Putative transporter</fullName>
    </submittedName>
</protein>
<dbReference type="Gene3D" id="3.30.70.1450">
    <property type="entry name" value="Regulator of K+ conductance, C-terminal domain"/>
    <property type="match status" value="2"/>
</dbReference>
<evidence type="ECO:0000256" key="5">
    <source>
        <dbReference type="ARBA" id="ARBA00022692"/>
    </source>
</evidence>
<feature type="transmembrane region" description="Helical" evidence="8">
    <location>
        <begin position="411"/>
        <end position="433"/>
    </location>
</feature>
<comment type="similarity">
    <text evidence="2">Belongs to the AAE transporter (TC 2.A.81) family.</text>
</comment>
<feature type="transmembrane region" description="Helical" evidence="8">
    <location>
        <begin position="70"/>
        <end position="91"/>
    </location>
</feature>
<dbReference type="InterPro" id="IPR036721">
    <property type="entry name" value="RCK_C_sf"/>
</dbReference>
<dbReference type="AlphaFoldDB" id="A0A2S8GCB1"/>
<feature type="transmembrane region" description="Helical" evidence="8">
    <location>
        <begin position="474"/>
        <end position="493"/>
    </location>
</feature>